<proteinExistence type="predicted"/>
<comment type="caution">
    <text evidence="3">The sequence shown here is derived from an EMBL/GenBank/DDBJ whole genome shotgun (WGS) entry which is preliminary data.</text>
</comment>
<dbReference type="InterPro" id="IPR043939">
    <property type="entry name" value="DUF5780"/>
</dbReference>
<keyword evidence="1" id="KW-0175">Coiled coil</keyword>
<sequence>MGCGNDAELSSLKKENATLKSTINEQKTTIEKLKNDVAMYVPKENKNTSADKSSVANQPVELVSLNIVKSITTDVDVSFKNISTKNIDAIEFVILQFDNFGRPAYRFNDPSAGNVTSKLTMQDNTAPGGIMKSGWSLYNTDRTMKGKVVVKQVHFTDGAVWTNNNFDSIVNSEKDKL</sequence>
<protein>
    <recommendedName>
        <fullName evidence="2">DUF5780 domain-containing protein</fullName>
    </recommendedName>
</protein>
<evidence type="ECO:0000259" key="2">
    <source>
        <dbReference type="Pfam" id="PF19092"/>
    </source>
</evidence>
<dbReference type="EMBL" id="JACHFH010000079">
    <property type="protein sequence ID" value="MBB5337647.1"/>
    <property type="molecule type" value="Genomic_DNA"/>
</dbReference>
<dbReference type="Proteomes" id="UP000559117">
    <property type="component" value="Unassembled WGS sequence"/>
</dbReference>
<feature type="coiled-coil region" evidence="1">
    <location>
        <begin position="9"/>
        <end position="36"/>
    </location>
</feature>
<feature type="domain" description="DUF5780" evidence="2">
    <location>
        <begin position="76"/>
        <end position="175"/>
    </location>
</feature>
<dbReference type="Pfam" id="PF19092">
    <property type="entry name" value="DUF5780"/>
    <property type="match status" value="1"/>
</dbReference>
<accession>A0A840UNZ3</accession>
<reference evidence="3 4" key="1">
    <citation type="submission" date="2020-08" db="EMBL/GenBank/DDBJ databases">
        <title>Genomic Encyclopedia of Type Strains, Phase IV (KMG-IV): sequencing the most valuable type-strain genomes for metagenomic binning, comparative biology and taxonomic classification.</title>
        <authorList>
            <person name="Goeker M."/>
        </authorList>
    </citation>
    <scope>NUCLEOTIDE SEQUENCE [LARGE SCALE GENOMIC DNA]</scope>
    <source>
        <strain evidence="3 4">DSM 24661</strain>
    </source>
</reference>
<dbReference type="RefSeq" id="WP_183863610.1">
    <property type="nucleotide sequence ID" value="NZ_JACHFH010000079.1"/>
</dbReference>
<evidence type="ECO:0000313" key="3">
    <source>
        <dbReference type="EMBL" id="MBB5337647.1"/>
    </source>
</evidence>
<organism evidence="3 4">
    <name type="scientific">Pectinatus brassicae</name>
    <dbReference type="NCBI Taxonomy" id="862415"/>
    <lineage>
        <taxon>Bacteria</taxon>
        <taxon>Bacillati</taxon>
        <taxon>Bacillota</taxon>
        <taxon>Negativicutes</taxon>
        <taxon>Selenomonadales</taxon>
        <taxon>Selenomonadaceae</taxon>
        <taxon>Pectinatus</taxon>
    </lineage>
</organism>
<name>A0A840UNZ3_9FIRM</name>
<evidence type="ECO:0000313" key="4">
    <source>
        <dbReference type="Proteomes" id="UP000559117"/>
    </source>
</evidence>
<keyword evidence="4" id="KW-1185">Reference proteome</keyword>
<dbReference type="AlphaFoldDB" id="A0A840UNZ3"/>
<gene>
    <name evidence="3" type="ORF">HNR32_002810</name>
</gene>
<evidence type="ECO:0000256" key="1">
    <source>
        <dbReference type="SAM" id="Coils"/>
    </source>
</evidence>